<dbReference type="EMBL" id="QZBZ01000134">
    <property type="protein sequence ID" value="TIA35293.1"/>
    <property type="molecule type" value="Genomic_DNA"/>
</dbReference>
<sequence length="170" mass="19184">MEQSDCTSRDQHEPYLPRTLIRQERPHPTRSRRSSSSAAAVFCYKPWSESASRNSRRYRCPGRKKDYAYVSTYTHPEKGATFEEAGCGPGQQVSEAISMDASRLVNLEKQISYRIKGQSCQVMQSREMVYKKMPSPKPHGAWEAVGALSPVPCLVIHGISDYADSHKNDN</sequence>
<protein>
    <submittedName>
        <fullName evidence="2">Uncharacterized protein</fullName>
    </submittedName>
</protein>
<proteinExistence type="predicted"/>
<dbReference type="Proteomes" id="UP000308724">
    <property type="component" value="Unassembled WGS sequence"/>
</dbReference>
<organism evidence="2 3">
    <name type="scientific">Aureobasidium pullulans</name>
    <name type="common">Black yeast</name>
    <name type="synonym">Pullularia pullulans</name>
    <dbReference type="NCBI Taxonomy" id="5580"/>
    <lineage>
        <taxon>Eukaryota</taxon>
        <taxon>Fungi</taxon>
        <taxon>Dikarya</taxon>
        <taxon>Ascomycota</taxon>
        <taxon>Pezizomycotina</taxon>
        <taxon>Dothideomycetes</taxon>
        <taxon>Dothideomycetidae</taxon>
        <taxon>Dothideales</taxon>
        <taxon>Saccotheciaceae</taxon>
        <taxon>Aureobasidium</taxon>
    </lineage>
</organism>
<evidence type="ECO:0000256" key="1">
    <source>
        <dbReference type="SAM" id="MobiDB-lite"/>
    </source>
</evidence>
<accession>A0A4T0BLW5</accession>
<feature type="region of interest" description="Disordered" evidence="1">
    <location>
        <begin position="1"/>
        <end position="39"/>
    </location>
</feature>
<feature type="compositionally biased region" description="Basic and acidic residues" evidence="1">
    <location>
        <begin position="7"/>
        <end position="27"/>
    </location>
</feature>
<evidence type="ECO:0000313" key="2">
    <source>
        <dbReference type="EMBL" id="TIA35293.1"/>
    </source>
</evidence>
<gene>
    <name evidence="2" type="ORF">D6C78_06242</name>
</gene>
<dbReference type="InterPro" id="IPR035994">
    <property type="entry name" value="Nucleoside_phosphorylase_sf"/>
</dbReference>
<name>A0A4T0BLW5_AURPU</name>
<dbReference type="GO" id="GO:0003824">
    <property type="term" value="F:catalytic activity"/>
    <property type="evidence" value="ECO:0007669"/>
    <property type="project" value="InterPro"/>
</dbReference>
<dbReference type="AlphaFoldDB" id="A0A4T0BLW5"/>
<dbReference type="Gene3D" id="3.40.50.1580">
    <property type="entry name" value="Nucleoside phosphorylase domain"/>
    <property type="match status" value="1"/>
</dbReference>
<evidence type="ECO:0000313" key="3">
    <source>
        <dbReference type="Proteomes" id="UP000308724"/>
    </source>
</evidence>
<comment type="caution">
    <text evidence="2">The sequence shown here is derived from an EMBL/GenBank/DDBJ whole genome shotgun (WGS) entry which is preliminary data.</text>
</comment>
<reference evidence="2 3" key="1">
    <citation type="submission" date="2018-10" db="EMBL/GenBank/DDBJ databases">
        <title>Fifty Aureobasidium pullulans genomes reveal a recombining polyextremotolerant generalist.</title>
        <authorList>
            <person name="Gostincar C."/>
            <person name="Turk M."/>
            <person name="Zajc J."/>
            <person name="Gunde-Cimerman N."/>
        </authorList>
    </citation>
    <scope>NUCLEOTIDE SEQUENCE [LARGE SCALE GENOMIC DNA]</scope>
    <source>
        <strain evidence="2 3">EXF-1645</strain>
    </source>
</reference>
<dbReference type="GO" id="GO:0009116">
    <property type="term" value="P:nucleoside metabolic process"/>
    <property type="evidence" value="ECO:0007669"/>
    <property type="project" value="InterPro"/>
</dbReference>